<gene>
    <name evidence="1" type="ORF">GCM10023144_12650</name>
</gene>
<evidence type="ECO:0000313" key="2">
    <source>
        <dbReference type="Proteomes" id="UP001501671"/>
    </source>
</evidence>
<name>A0ABP8GNX9_9BURK</name>
<protein>
    <recommendedName>
        <fullName evidence="3">Phasin domain-containing protein</fullName>
    </recommendedName>
</protein>
<reference evidence="2" key="1">
    <citation type="journal article" date="2019" name="Int. J. Syst. Evol. Microbiol.">
        <title>The Global Catalogue of Microorganisms (GCM) 10K type strain sequencing project: providing services to taxonomists for standard genome sequencing and annotation.</title>
        <authorList>
            <consortium name="The Broad Institute Genomics Platform"/>
            <consortium name="The Broad Institute Genome Sequencing Center for Infectious Disease"/>
            <person name="Wu L."/>
            <person name="Ma J."/>
        </authorList>
    </citation>
    <scope>NUCLEOTIDE SEQUENCE [LARGE SCALE GENOMIC DNA]</scope>
    <source>
        <strain evidence="2">JCM 17666</strain>
    </source>
</reference>
<dbReference type="Proteomes" id="UP001501671">
    <property type="component" value="Unassembled WGS sequence"/>
</dbReference>
<keyword evidence="2" id="KW-1185">Reference proteome</keyword>
<dbReference type="RefSeq" id="WP_345247467.1">
    <property type="nucleotide sequence ID" value="NZ_BAABFO010000005.1"/>
</dbReference>
<comment type="caution">
    <text evidence="1">The sequence shown here is derived from an EMBL/GenBank/DDBJ whole genome shotgun (WGS) entry which is preliminary data.</text>
</comment>
<proteinExistence type="predicted"/>
<accession>A0ABP8GNX9</accession>
<evidence type="ECO:0008006" key="3">
    <source>
        <dbReference type="Google" id="ProtNLM"/>
    </source>
</evidence>
<sequence>MTPSAPRITLDSLARLLDAFATAGKQLADRVAAGTDGEIHAAAARLADAALALERQAPQTRALLASCPPDVRQAWLALIEEASPPVRVGAELATLNATNSAARLAALAHACGADPAYSRSGCMEFPPTR</sequence>
<organism evidence="1 2">
    <name type="scientific">Pigmentiphaga soli</name>
    <dbReference type="NCBI Taxonomy" id="1007095"/>
    <lineage>
        <taxon>Bacteria</taxon>
        <taxon>Pseudomonadati</taxon>
        <taxon>Pseudomonadota</taxon>
        <taxon>Betaproteobacteria</taxon>
        <taxon>Burkholderiales</taxon>
        <taxon>Alcaligenaceae</taxon>
        <taxon>Pigmentiphaga</taxon>
    </lineage>
</organism>
<dbReference type="EMBL" id="BAABFO010000005">
    <property type="protein sequence ID" value="GAA4327731.1"/>
    <property type="molecule type" value="Genomic_DNA"/>
</dbReference>
<evidence type="ECO:0000313" key="1">
    <source>
        <dbReference type="EMBL" id="GAA4327731.1"/>
    </source>
</evidence>